<evidence type="ECO:0000256" key="1">
    <source>
        <dbReference type="ARBA" id="ARBA00022694"/>
    </source>
</evidence>
<dbReference type="InterPro" id="IPR014721">
    <property type="entry name" value="Ribsml_uS5_D2-typ_fold_subgr"/>
</dbReference>
<evidence type="ECO:0000256" key="5">
    <source>
        <dbReference type="ARBA" id="ARBA00022884"/>
    </source>
</evidence>
<dbReference type="EMBL" id="MFLE01000017">
    <property type="protein sequence ID" value="OGG61564.1"/>
    <property type="molecule type" value="Genomic_DNA"/>
</dbReference>
<proteinExistence type="predicted"/>
<accession>A0A1F6DJG7</accession>
<keyword evidence="2" id="KW-0540">Nuclease</keyword>
<dbReference type="SUPFAM" id="SSF54211">
    <property type="entry name" value="Ribosomal protein S5 domain 2-like"/>
    <property type="match status" value="1"/>
</dbReference>
<evidence type="ECO:0000313" key="7">
    <source>
        <dbReference type="Proteomes" id="UP000176511"/>
    </source>
</evidence>
<dbReference type="InterPro" id="IPR000100">
    <property type="entry name" value="RNase_P"/>
</dbReference>
<dbReference type="GO" id="GO:0042781">
    <property type="term" value="F:3'-tRNA processing endoribonuclease activity"/>
    <property type="evidence" value="ECO:0007669"/>
    <property type="project" value="TreeGrafter"/>
</dbReference>
<evidence type="ECO:0000256" key="2">
    <source>
        <dbReference type="ARBA" id="ARBA00022722"/>
    </source>
</evidence>
<sequence length="107" mass="12347">MLAKKNRLTVKEFKDIFTKGRRFHNELTTLVYVPSETFKAAVVVSGKNTNIKPVRNKLRRQVYEILRTSLKNTPRTGTYIFLLKKDALRASYAMLSTSLIALTNRIQ</sequence>
<organism evidence="6 7">
    <name type="scientific">Candidatus Kaiserbacteria bacterium RIFCSPHIGHO2_02_FULL_49_34</name>
    <dbReference type="NCBI Taxonomy" id="1798491"/>
    <lineage>
        <taxon>Bacteria</taxon>
        <taxon>Candidatus Kaiseribacteriota</taxon>
    </lineage>
</organism>
<dbReference type="Proteomes" id="UP000176511">
    <property type="component" value="Unassembled WGS sequence"/>
</dbReference>
<keyword evidence="5" id="KW-0694">RNA-binding</keyword>
<keyword evidence="1" id="KW-0819">tRNA processing</keyword>
<evidence type="ECO:0000256" key="3">
    <source>
        <dbReference type="ARBA" id="ARBA00022759"/>
    </source>
</evidence>
<dbReference type="Pfam" id="PF00825">
    <property type="entry name" value="Ribonuclease_P"/>
    <property type="match status" value="1"/>
</dbReference>
<evidence type="ECO:0000313" key="6">
    <source>
        <dbReference type="EMBL" id="OGG61564.1"/>
    </source>
</evidence>
<protein>
    <submittedName>
        <fullName evidence="6">Uncharacterized protein</fullName>
    </submittedName>
</protein>
<gene>
    <name evidence="6" type="ORF">A3C87_02875</name>
</gene>
<dbReference type="STRING" id="1798491.A3C87_02875"/>
<dbReference type="GO" id="GO:0000049">
    <property type="term" value="F:tRNA binding"/>
    <property type="evidence" value="ECO:0007669"/>
    <property type="project" value="InterPro"/>
</dbReference>
<dbReference type="InterPro" id="IPR020568">
    <property type="entry name" value="Ribosomal_Su5_D2-typ_SF"/>
</dbReference>
<keyword evidence="3" id="KW-0255">Endonuclease</keyword>
<comment type="caution">
    <text evidence="6">The sequence shown here is derived from an EMBL/GenBank/DDBJ whole genome shotgun (WGS) entry which is preliminary data.</text>
</comment>
<reference evidence="6 7" key="1">
    <citation type="journal article" date="2016" name="Nat. Commun.">
        <title>Thousands of microbial genomes shed light on interconnected biogeochemical processes in an aquifer system.</title>
        <authorList>
            <person name="Anantharaman K."/>
            <person name="Brown C.T."/>
            <person name="Hug L.A."/>
            <person name="Sharon I."/>
            <person name="Castelle C.J."/>
            <person name="Probst A.J."/>
            <person name="Thomas B.C."/>
            <person name="Singh A."/>
            <person name="Wilkins M.J."/>
            <person name="Karaoz U."/>
            <person name="Brodie E.L."/>
            <person name="Williams K.H."/>
            <person name="Hubbard S.S."/>
            <person name="Banfield J.F."/>
        </authorList>
    </citation>
    <scope>NUCLEOTIDE SEQUENCE [LARGE SCALE GENOMIC DNA]</scope>
</reference>
<dbReference type="GO" id="GO:0004526">
    <property type="term" value="F:ribonuclease P activity"/>
    <property type="evidence" value="ECO:0007669"/>
    <property type="project" value="InterPro"/>
</dbReference>
<name>A0A1F6DJG7_9BACT</name>
<dbReference type="PANTHER" id="PTHR33992:SF1">
    <property type="entry name" value="RIBONUCLEASE P PROTEIN COMPONENT"/>
    <property type="match status" value="1"/>
</dbReference>
<keyword evidence="4" id="KW-0378">Hydrolase</keyword>
<dbReference type="Gene3D" id="3.30.230.10">
    <property type="match status" value="1"/>
</dbReference>
<dbReference type="PANTHER" id="PTHR33992">
    <property type="entry name" value="RIBONUCLEASE P PROTEIN COMPONENT"/>
    <property type="match status" value="1"/>
</dbReference>
<dbReference type="AlphaFoldDB" id="A0A1F6DJG7"/>
<evidence type="ECO:0000256" key="4">
    <source>
        <dbReference type="ARBA" id="ARBA00022801"/>
    </source>
</evidence>
<dbReference type="GO" id="GO:0030677">
    <property type="term" value="C:ribonuclease P complex"/>
    <property type="evidence" value="ECO:0007669"/>
    <property type="project" value="TreeGrafter"/>
</dbReference>